<dbReference type="RefSeq" id="WP_345012397.1">
    <property type="nucleotide sequence ID" value="NZ_BAAAZY010000010.1"/>
</dbReference>
<protein>
    <submittedName>
        <fullName evidence="1">Uncharacterized protein</fullName>
    </submittedName>
</protein>
<comment type="caution">
    <text evidence="1">The sequence shown here is derived from an EMBL/GenBank/DDBJ whole genome shotgun (WGS) entry which is preliminary data.</text>
</comment>
<keyword evidence="2" id="KW-1185">Reference proteome</keyword>
<proteinExistence type="predicted"/>
<gene>
    <name evidence="1" type="ORF">GCM10022233_28230</name>
</gene>
<accession>A0ABP7UXG5</accession>
<evidence type="ECO:0000313" key="1">
    <source>
        <dbReference type="EMBL" id="GAA4054996.1"/>
    </source>
</evidence>
<organism evidence="1 2">
    <name type="scientific">Streptomyces shaanxiensis</name>
    <dbReference type="NCBI Taxonomy" id="653357"/>
    <lineage>
        <taxon>Bacteria</taxon>
        <taxon>Bacillati</taxon>
        <taxon>Actinomycetota</taxon>
        <taxon>Actinomycetes</taxon>
        <taxon>Kitasatosporales</taxon>
        <taxon>Streptomycetaceae</taxon>
        <taxon>Streptomyces</taxon>
    </lineage>
</organism>
<name>A0ABP7UXG5_9ACTN</name>
<dbReference type="EMBL" id="BAAAZY010000010">
    <property type="protein sequence ID" value="GAA4054996.1"/>
    <property type="molecule type" value="Genomic_DNA"/>
</dbReference>
<sequence>MINASVLHLSANGGEMLPTFNAGRARIAQLVRSLDLGLFVQICLLIFCSQFVLLSRSQQSQAVSSRYGKFLEKGEMLLEI</sequence>
<dbReference type="Proteomes" id="UP001499984">
    <property type="component" value="Unassembled WGS sequence"/>
</dbReference>
<evidence type="ECO:0000313" key="2">
    <source>
        <dbReference type="Proteomes" id="UP001499984"/>
    </source>
</evidence>
<reference evidence="2" key="1">
    <citation type="journal article" date="2019" name="Int. J. Syst. Evol. Microbiol.">
        <title>The Global Catalogue of Microorganisms (GCM) 10K type strain sequencing project: providing services to taxonomists for standard genome sequencing and annotation.</title>
        <authorList>
            <consortium name="The Broad Institute Genomics Platform"/>
            <consortium name="The Broad Institute Genome Sequencing Center for Infectious Disease"/>
            <person name="Wu L."/>
            <person name="Ma J."/>
        </authorList>
    </citation>
    <scope>NUCLEOTIDE SEQUENCE [LARGE SCALE GENOMIC DNA]</scope>
    <source>
        <strain evidence="2">JCM 16925</strain>
    </source>
</reference>